<dbReference type="HOGENOM" id="CLU_016770_0_1_1"/>
<organism evidence="1 2">
    <name type="scientific">Tetraodon nigroviridis</name>
    <name type="common">Spotted green pufferfish</name>
    <name type="synonym">Chelonodon nigroviridis</name>
    <dbReference type="NCBI Taxonomy" id="99883"/>
    <lineage>
        <taxon>Eukaryota</taxon>
        <taxon>Metazoa</taxon>
        <taxon>Chordata</taxon>
        <taxon>Craniata</taxon>
        <taxon>Vertebrata</taxon>
        <taxon>Euteleostomi</taxon>
        <taxon>Actinopterygii</taxon>
        <taxon>Neopterygii</taxon>
        <taxon>Teleostei</taxon>
        <taxon>Neoteleostei</taxon>
        <taxon>Acanthomorphata</taxon>
        <taxon>Eupercaria</taxon>
        <taxon>Tetraodontiformes</taxon>
        <taxon>Tetradontoidea</taxon>
        <taxon>Tetraodontidae</taxon>
        <taxon>Tetraodon</taxon>
    </lineage>
</organism>
<protein>
    <submittedName>
        <fullName evidence="1">RPA1 related single stranded DNA binding protein</fullName>
    </submittedName>
</protein>
<reference evidence="1" key="2">
    <citation type="submission" date="2025-08" db="UniProtKB">
        <authorList>
            <consortium name="Ensembl"/>
        </authorList>
    </citation>
    <scope>IDENTIFICATION</scope>
</reference>
<evidence type="ECO:0000313" key="1">
    <source>
        <dbReference type="Ensembl" id="ENSTNIP00000004049.1"/>
    </source>
</evidence>
<dbReference type="GO" id="GO:0003697">
    <property type="term" value="F:single-stranded DNA binding"/>
    <property type="evidence" value="ECO:0007669"/>
    <property type="project" value="InterPro"/>
</dbReference>
<accession>H3C728</accession>
<dbReference type="AlphaFoldDB" id="H3C728"/>
<reference evidence="1" key="3">
    <citation type="submission" date="2025-09" db="UniProtKB">
        <authorList>
            <consortium name="Ensembl"/>
        </authorList>
    </citation>
    <scope>IDENTIFICATION</scope>
</reference>
<proteinExistence type="predicted"/>
<dbReference type="Proteomes" id="UP000007303">
    <property type="component" value="Unassembled WGS sequence"/>
</dbReference>
<dbReference type="PANTHER" id="PTHR14944:SF4">
    <property type="entry name" value="RPA1 RELATED SINGLE STRANDED DNA BINDING PROTEIN, X-LINKED"/>
    <property type="match status" value="1"/>
</dbReference>
<reference evidence="2" key="1">
    <citation type="journal article" date="2004" name="Nature">
        <title>Genome duplication in the teleost fish Tetraodon nigroviridis reveals the early vertebrate proto-karyotype.</title>
        <authorList>
            <person name="Jaillon O."/>
            <person name="Aury J.-M."/>
            <person name="Brunet F."/>
            <person name="Petit J.-L."/>
            <person name="Stange-Thomann N."/>
            <person name="Mauceli E."/>
            <person name="Bouneau L."/>
            <person name="Fischer C."/>
            <person name="Ozouf-Costaz C."/>
            <person name="Bernot A."/>
            <person name="Nicaud S."/>
            <person name="Jaffe D."/>
            <person name="Fisher S."/>
            <person name="Lutfalla G."/>
            <person name="Dossat C."/>
            <person name="Segurens B."/>
            <person name="Dasilva C."/>
            <person name="Salanoubat M."/>
            <person name="Levy M."/>
            <person name="Boudet N."/>
            <person name="Castellano S."/>
            <person name="Anthouard V."/>
            <person name="Jubin C."/>
            <person name="Castelli V."/>
            <person name="Katinka M."/>
            <person name="Vacherie B."/>
            <person name="Biemont C."/>
            <person name="Skalli Z."/>
            <person name="Cattolico L."/>
            <person name="Poulain J."/>
            <person name="De Berardinis V."/>
            <person name="Cruaud C."/>
            <person name="Duprat S."/>
            <person name="Brottier P."/>
            <person name="Coutanceau J.-P."/>
            <person name="Gouzy J."/>
            <person name="Parra G."/>
            <person name="Lardier G."/>
            <person name="Chapple C."/>
            <person name="McKernan K.J."/>
            <person name="McEwan P."/>
            <person name="Bosak S."/>
            <person name="Kellis M."/>
            <person name="Volff J.-N."/>
            <person name="Guigo R."/>
            <person name="Zody M.C."/>
            <person name="Mesirov J."/>
            <person name="Lindblad-Toh K."/>
            <person name="Birren B."/>
            <person name="Nusbaum C."/>
            <person name="Kahn D."/>
            <person name="Robinson-Rechavi M."/>
            <person name="Laudet V."/>
            <person name="Schachter V."/>
            <person name="Quetier F."/>
            <person name="Saurin W."/>
            <person name="Scarpelli C."/>
            <person name="Wincker P."/>
            <person name="Lander E.S."/>
            <person name="Weissenbach J."/>
            <person name="Roest Crollius H."/>
        </authorList>
    </citation>
    <scope>NUCLEOTIDE SEQUENCE [LARGE SCALE GENOMIC DNA]</scope>
</reference>
<dbReference type="GeneTree" id="ENSGT00390000005094"/>
<keyword evidence="2" id="KW-1185">Reference proteome</keyword>
<dbReference type="Ensembl" id="ENSTNIT00000001642.1">
    <property type="protein sequence ID" value="ENSTNIP00000004049.1"/>
    <property type="gene ID" value="ENSTNIG00000001143.1"/>
</dbReference>
<dbReference type="Pfam" id="PF17659">
    <property type="entry name" value="RADX"/>
    <property type="match status" value="2"/>
</dbReference>
<name>H3C728_TETNG</name>
<dbReference type="InterPro" id="IPR040893">
    <property type="entry name" value="RADX"/>
</dbReference>
<dbReference type="Gene3D" id="2.40.50.140">
    <property type="entry name" value="Nucleic acid-binding proteins"/>
    <property type="match status" value="2"/>
</dbReference>
<dbReference type="InterPro" id="IPR012340">
    <property type="entry name" value="NA-bd_OB-fold"/>
</dbReference>
<evidence type="ECO:0000313" key="2">
    <source>
        <dbReference type="Proteomes" id="UP000007303"/>
    </source>
</evidence>
<sequence>NNDDPEGHIWILRAPGLTQCWTVSNIIFLGRLEGSFHPTWNCTPLLVKIIHKSKLRYYGRHGLGIDFPYQAYFEVADRSGTMSLVLWNELCSKFYQKLDVGTVIHLQNYSLKKSYPSRSRPQMDHHRMNNFHSVEISLNPRNPASVITVIPRKRVSPQWGLPEVAYRFISRSELEYLSNNATCDVIGLVTYVGRIERVRSKGTKGPEKYWTYRWVHMVDGTSAHPFILELFSSSQPGIFSHICPMIYLVCTQMRVCQVDGSPAYLTSSFETETLITGYHKGRPYVRDPKALLVAAADLKQEMETLQYREHKRLAIQGQITAVRYMTSLRTAELQTERRGQFSTAVSQNESGEKKTSAGVRIGKRSVLRNVATGHLDFDGFSWESSNWEKQREEVTEHLRQGGLHQDSICRRFTIDDKNALLHWCNLQPSRWAPEHGTQAVPPADCPGYYQVTILGINKQIAVDAAYFPIVSTADPRAVGLHQDPHGNTMFSSLLSGFLCPLSDPASPSDTALPQPGRTARDEVLATASELEDTHVVCILDLCHLGGDKVEVVISKVYSDRVQI</sequence>
<dbReference type="PANTHER" id="PTHR14944">
    <property type="entry name" value="RPA-RELATED PROTEIN RADX"/>
    <property type="match status" value="1"/>
</dbReference>
<dbReference type="SUPFAM" id="SSF50249">
    <property type="entry name" value="Nucleic acid-binding proteins"/>
    <property type="match status" value="1"/>
</dbReference>